<dbReference type="EMBL" id="JAAMOZ010000003">
    <property type="protein sequence ID" value="NIH58355.1"/>
    <property type="molecule type" value="Genomic_DNA"/>
</dbReference>
<gene>
    <name evidence="7" type="ORF">FB473_003050</name>
</gene>
<proteinExistence type="inferred from homology"/>
<organism evidence="7 8">
    <name type="scientific">Brooklawnia cerclae</name>
    <dbReference type="NCBI Taxonomy" id="349934"/>
    <lineage>
        <taxon>Bacteria</taxon>
        <taxon>Bacillati</taxon>
        <taxon>Actinomycetota</taxon>
        <taxon>Actinomycetes</taxon>
        <taxon>Propionibacteriales</taxon>
        <taxon>Propionibacteriaceae</taxon>
        <taxon>Brooklawnia</taxon>
    </lineage>
</organism>
<dbReference type="Pfam" id="PF04055">
    <property type="entry name" value="Radical_SAM"/>
    <property type="match status" value="1"/>
</dbReference>
<keyword evidence="3" id="KW-0408">Iron</keyword>
<dbReference type="InterPro" id="IPR013785">
    <property type="entry name" value="Aldolase_TIM"/>
</dbReference>
<dbReference type="SFLD" id="SFLDS00029">
    <property type="entry name" value="Radical_SAM"/>
    <property type="match status" value="1"/>
</dbReference>
<accession>A0ABX0SIX4</accession>
<dbReference type="InterPro" id="IPR007197">
    <property type="entry name" value="rSAM"/>
</dbReference>
<dbReference type="RefSeq" id="WP_167170584.1">
    <property type="nucleotide sequence ID" value="NZ_BAAAOO010000004.1"/>
</dbReference>
<evidence type="ECO:0000256" key="5">
    <source>
        <dbReference type="ARBA" id="ARBA00023601"/>
    </source>
</evidence>
<dbReference type="CDD" id="cd01335">
    <property type="entry name" value="Radical_SAM"/>
    <property type="match status" value="1"/>
</dbReference>
<sequence>MKILKGSEGWWVFGSETIALLPTTAVNEQGIIADHVMLDLENGGFFQSSDGDDATYYLTVLTSTSCNCGCNYCFQNTGAASHGVQNPPRLKSLRLDVDTTAKILRFTQQQMRFASKTGLHILLFGGEPLLNPEGCLDLLKRARPLGLVGAIMVSNGYLLGDELANELAHYGLKRVKVTFDGARRAHDTIRTTRSGRPTYEQILTNLQRCTDKTVIDWDIRINISKQNIDSIDELTTDLIERLDGRRCAVDFAPVYDIGNGYSVGLDLQDESFSNSDLISLLTSCSVKLLEHGFTLAPPPSSKGCVYCAEARGLNGAVVNADGKLYSCWETAGRVGWDVGDVDTGYLPDELLRNRWVSCGFDQTNFSSEDLEELFDRVAVNVLEWQLAAGRL</sequence>
<comment type="caution">
    <text evidence="7">The sequence shown here is derived from an EMBL/GenBank/DDBJ whole genome shotgun (WGS) entry which is preliminary data.</text>
</comment>
<feature type="domain" description="Radical SAM core" evidence="6">
    <location>
        <begin position="50"/>
        <end position="290"/>
    </location>
</feature>
<keyword evidence="8" id="KW-1185">Reference proteome</keyword>
<dbReference type="Proteomes" id="UP000749311">
    <property type="component" value="Unassembled WGS sequence"/>
</dbReference>
<dbReference type="SUPFAM" id="SSF102114">
    <property type="entry name" value="Radical SAM enzymes"/>
    <property type="match status" value="1"/>
</dbReference>
<dbReference type="PROSITE" id="PS51918">
    <property type="entry name" value="RADICAL_SAM"/>
    <property type="match status" value="1"/>
</dbReference>
<keyword evidence="4" id="KW-0411">Iron-sulfur</keyword>
<evidence type="ECO:0000313" key="8">
    <source>
        <dbReference type="Proteomes" id="UP000749311"/>
    </source>
</evidence>
<dbReference type="SFLD" id="SFLDG01067">
    <property type="entry name" value="SPASM/twitch_domain_containing"/>
    <property type="match status" value="1"/>
</dbReference>
<evidence type="ECO:0000259" key="6">
    <source>
        <dbReference type="PROSITE" id="PS51918"/>
    </source>
</evidence>
<dbReference type="InterPro" id="IPR058240">
    <property type="entry name" value="rSAM_sf"/>
</dbReference>
<dbReference type="Gene3D" id="3.20.20.70">
    <property type="entry name" value="Aldolase class I"/>
    <property type="match status" value="1"/>
</dbReference>
<keyword evidence="2" id="KW-0479">Metal-binding</keyword>
<evidence type="ECO:0000256" key="4">
    <source>
        <dbReference type="ARBA" id="ARBA00023014"/>
    </source>
</evidence>
<keyword evidence="1" id="KW-0949">S-adenosyl-L-methionine</keyword>
<comment type="similarity">
    <text evidence="5">Belongs to the radical SAM superfamily. Anaerobic sulfatase-maturating enzyme family.</text>
</comment>
<evidence type="ECO:0000256" key="1">
    <source>
        <dbReference type="ARBA" id="ARBA00022691"/>
    </source>
</evidence>
<reference evidence="7 8" key="1">
    <citation type="submission" date="2020-02" db="EMBL/GenBank/DDBJ databases">
        <title>Sequencing the genomes of 1000 actinobacteria strains.</title>
        <authorList>
            <person name="Klenk H.-P."/>
        </authorList>
    </citation>
    <scope>NUCLEOTIDE SEQUENCE [LARGE SCALE GENOMIC DNA]</scope>
    <source>
        <strain evidence="7 8">DSM 19609</strain>
    </source>
</reference>
<evidence type="ECO:0000256" key="3">
    <source>
        <dbReference type="ARBA" id="ARBA00023004"/>
    </source>
</evidence>
<protein>
    <recommendedName>
        <fullName evidence="6">Radical SAM core domain-containing protein</fullName>
    </recommendedName>
</protein>
<dbReference type="PANTHER" id="PTHR43273:SF3">
    <property type="entry name" value="ANAEROBIC SULFATASE-MATURATING ENZYME HOMOLOG ASLB-RELATED"/>
    <property type="match status" value="1"/>
</dbReference>
<dbReference type="InterPro" id="IPR023867">
    <property type="entry name" value="Sulphatase_maturase_rSAM"/>
</dbReference>
<name>A0ABX0SIX4_9ACTN</name>
<evidence type="ECO:0000313" key="7">
    <source>
        <dbReference type="EMBL" id="NIH58355.1"/>
    </source>
</evidence>
<evidence type="ECO:0000256" key="2">
    <source>
        <dbReference type="ARBA" id="ARBA00022723"/>
    </source>
</evidence>
<dbReference type="PANTHER" id="PTHR43273">
    <property type="entry name" value="ANAEROBIC SULFATASE-MATURATING ENZYME HOMOLOG ASLB-RELATED"/>
    <property type="match status" value="1"/>
</dbReference>